<feature type="transmembrane region" description="Helical" evidence="1">
    <location>
        <begin position="112"/>
        <end position="134"/>
    </location>
</feature>
<dbReference type="OrthoDB" id="5504276at2"/>
<organism evidence="2 3">
    <name type="scientific">Ruminococcus albus 8</name>
    <dbReference type="NCBI Taxonomy" id="246199"/>
    <lineage>
        <taxon>Bacteria</taxon>
        <taxon>Bacillati</taxon>
        <taxon>Bacillota</taxon>
        <taxon>Clostridia</taxon>
        <taxon>Eubacteriales</taxon>
        <taxon>Oscillospiraceae</taxon>
        <taxon>Ruminococcus</taxon>
    </lineage>
</organism>
<proteinExistence type="predicted"/>
<reference evidence="2 3" key="1">
    <citation type="submission" date="2011-02" db="EMBL/GenBank/DDBJ databases">
        <authorList>
            <person name="Nelson K.E."/>
            <person name="Sutton G."/>
            <person name="Torralba M."/>
            <person name="Durkin S."/>
            <person name="Harkins D."/>
            <person name="Montgomery R."/>
            <person name="Ziemer C."/>
            <person name="Klaassens E."/>
            <person name="Ocuiv P."/>
            <person name="Morrison M."/>
        </authorList>
    </citation>
    <scope>NUCLEOTIDE SEQUENCE [LARGE SCALE GENOMIC DNA]</scope>
    <source>
        <strain evidence="2 3">8</strain>
    </source>
</reference>
<feature type="transmembrane region" description="Helical" evidence="1">
    <location>
        <begin position="72"/>
        <end position="91"/>
    </location>
</feature>
<keyword evidence="1" id="KW-1133">Transmembrane helix</keyword>
<dbReference type="PANTHER" id="PTHR36844">
    <property type="entry name" value="PROTEASE PRSW"/>
    <property type="match status" value="1"/>
</dbReference>
<keyword evidence="1" id="KW-0812">Transmembrane</keyword>
<evidence type="ECO:0000313" key="3">
    <source>
        <dbReference type="Proteomes" id="UP000004259"/>
    </source>
</evidence>
<gene>
    <name evidence="2" type="ORF">CUS_6743</name>
</gene>
<dbReference type="AlphaFoldDB" id="E9SCY9"/>
<comment type="caution">
    <text evidence="2">The sequence shown here is derived from an EMBL/GenBank/DDBJ whole genome shotgun (WGS) entry which is preliminary data.</text>
</comment>
<dbReference type="EMBL" id="ADKM02000085">
    <property type="protein sequence ID" value="EGC02929.1"/>
    <property type="molecule type" value="Genomic_DNA"/>
</dbReference>
<dbReference type="PANTHER" id="PTHR36844:SF1">
    <property type="entry name" value="PROTEASE PRSW"/>
    <property type="match status" value="1"/>
</dbReference>
<name>E9SCY9_RUMAL</name>
<keyword evidence="1" id="KW-0472">Membrane</keyword>
<dbReference type="RefSeq" id="WP_002850006.1">
    <property type="nucleotide sequence ID" value="NZ_ADKM02000085.1"/>
</dbReference>
<dbReference type="STRING" id="246199.CUS_6743"/>
<keyword evidence="3" id="KW-1185">Reference proteome</keyword>
<feature type="transmembrane region" description="Helical" evidence="1">
    <location>
        <begin position="34"/>
        <end position="52"/>
    </location>
</feature>
<sequence length="412" mass="45996">MGKALLSIAVLPTFVIFAIVIKNARAAKEPFRKVAKVFFLSVASTIAAIILEEIGDKLMETLFSSMGQDYKTVMGMLFQTIFVIAMVEEGCKYFSFKLMIFHDRAFDNTYDGVIYGAAAALGFATLENILYVFQGGFGTGVIRAVLSVPLHACTGIFMGYYFGISKYKKYNDIKHDKNPQRRAYLIAVIVHALYDFFLMANDAKDAPKYFALLTIIAIIVIMIVVYLMMIFTIKKARRDDQPIYNKYYYEHLNGVYQDMCDKTSDKMTGYSPIPSAQPNSMPQNYAQPVFGHDVMSQQMYKHPAFGQTPYAPPAFDPQNCDPMRFGGRPVSEHVRNATYGAIPQGGYQGGYPNNGGYTSVQQPTGYGQTMVRTIPERSYQPQSADTGVHFCSECGCRMQANETVCPVCGTRT</sequence>
<dbReference type="Pfam" id="PF13367">
    <property type="entry name" value="PrsW-protease"/>
    <property type="match status" value="1"/>
</dbReference>
<feature type="transmembrane region" description="Helical" evidence="1">
    <location>
        <begin position="6"/>
        <end position="22"/>
    </location>
</feature>
<feature type="transmembrane region" description="Helical" evidence="1">
    <location>
        <begin position="140"/>
        <end position="162"/>
    </location>
</feature>
<dbReference type="eggNOG" id="COG2339">
    <property type="taxonomic scope" value="Bacteria"/>
</dbReference>
<evidence type="ECO:0000256" key="1">
    <source>
        <dbReference type="SAM" id="Phobius"/>
    </source>
</evidence>
<feature type="transmembrane region" description="Helical" evidence="1">
    <location>
        <begin position="183"/>
        <end position="203"/>
    </location>
</feature>
<dbReference type="Proteomes" id="UP000004259">
    <property type="component" value="Unassembled WGS sequence"/>
</dbReference>
<feature type="transmembrane region" description="Helical" evidence="1">
    <location>
        <begin position="209"/>
        <end position="231"/>
    </location>
</feature>
<dbReference type="InterPro" id="IPR026898">
    <property type="entry name" value="PrsW"/>
</dbReference>
<evidence type="ECO:0000313" key="2">
    <source>
        <dbReference type="EMBL" id="EGC02929.1"/>
    </source>
</evidence>
<protein>
    <submittedName>
        <fullName evidence="2">Conserved domain protein</fullName>
    </submittedName>
</protein>
<dbReference type="GO" id="GO:0008233">
    <property type="term" value="F:peptidase activity"/>
    <property type="evidence" value="ECO:0007669"/>
    <property type="project" value="InterPro"/>
</dbReference>
<accession>E9SCY9</accession>